<gene>
    <name evidence="2" type="ORF">LWI29_016247</name>
</gene>
<dbReference type="EMBL" id="JAUESC010000003">
    <property type="protein sequence ID" value="KAK0600575.1"/>
    <property type="molecule type" value="Genomic_DNA"/>
</dbReference>
<name>A0AA39T3D3_ACESA</name>
<dbReference type="Proteomes" id="UP001168877">
    <property type="component" value="Unassembled WGS sequence"/>
</dbReference>
<dbReference type="AlphaFoldDB" id="A0AA39T3D3"/>
<feature type="compositionally biased region" description="Basic and acidic residues" evidence="1">
    <location>
        <begin position="157"/>
        <end position="169"/>
    </location>
</feature>
<reference evidence="2" key="2">
    <citation type="submission" date="2023-06" db="EMBL/GenBank/DDBJ databases">
        <authorList>
            <person name="Swenson N.G."/>
            <person name="Wegrzyn J.L."/>
            <person name="Mcevoy S.L."/>
        </authorList>
    </citation>
    <scope>NUCLEOTIDE SEQUENCE</scope>
    <source>
        <strain evidence="2">NS2018</strain>
        <tissue evidence="2">Leaf</tissue>
    </source>
</reference>
<evidence type="ECO:0000313" key="2">
    <source>
        <dbReference type="EMBL" id="KAK0600575.1"/>
    </source>
</evidence>
<reference evidence="2" key="1">
    <citation type="journal article" date="2022" name="Plant J.">
        <title>Strategies of tolerance reflected in two North American maple genomes.</title>
        <authorList>
            <person name="McEvoy S.L."/>
            <person name="Sezen U.U."/>
            <person name="Trouern-Trend A."/>
            <person name="McMahon S.M."/>
            <person name="Schaberg P.G."/>
            <person name="Yang J."/>
            <person name="Wegrzyn J.L."/>
            <person name="Swenson N.G."/>
        </authorList>
    </citation>
    <scope>NUCLEOTIDE SEQUENCE</scope>
    <source>
        <strain evidence="2">NS2018</strain>
    </source>
</reference>
<evidence type="ECO:0000256" key="1">
    <source>
        <dbReference type="SAM" id="MobiDB-lite"/>
    </source>
</evidence>
<keyword evidence="3" id="KW-1185">Reference proteome</keyword>
<accession>A0AA39T3D3</accession>
<sequence>MYVEGMEFGKDTDSRRCSVSSHGTETVYSKALEEVMEKTRTFTEVIANGGRTKVIGAKKGTKENEVNEVCWNSAYEDNTWLSKCAIVVLKRHGNSCPKYISINDGRNSFRLLVEEERTLVELRWIENFLDLVLRKPKRWNRGQGQVESMNSIGQPECQDREGKGIKGVW</sequence>
<organism evidence="2 3">
    <name type="scientific">Acer saccharum</name>
    <name type="common">Sugar maple</name>
    <dbReference type="NCBI Taxonomy" id="4024"/>
    <lineage>
        <taxon>Eukaryota</taxon>
        <taxon>Viridiplantae</taxon>
        <taxon>Streptophyta</taxon>
        <taxon>Embryophyta</taxon>
        <taxon>Tracheophyta</taxon>
        <taxon>Spermatophyta</taxon>
        <taxon>Magnoliopsida</taxon>
        <taxon>eudicotyledons</taxon>
        <taxon>Gunneridae</taxon>
        <taxon>Pentapetalae</taxon>
        <taxon>rosids</taxon>
        <taxon>malvids</taxon>
        <taxon>Sapindales</taxon>
        <taxon>Sapindaceae</taxon>
        <taxon>Hippocastanoideae</taxon>
        <taxon>Acereae</taxon>
        <taxon>Acer</taxon>
    </lineage>
</organism>
<proteinExistence type="predicted"/>
<evidence type="ECO:0000313" key="3">
    <source>
        <dbReference type="Proteomes" id="UP001168877"/>
    </source>
</evidence>
<protein>
    <submittedName>
        <fullName evidence="2">Uncharacterized protein</fullName>
    </submittedName>
</protein>
<feature type="region of interest" description="Disordered" evidence="1">
    <location>
        <begin position="150"/>
        <end position="169"/>
    </location>
</feature>
<comment type="caution">
    <text evidence="2">The sequence shown here is derived from an EMBL/GenBank/DDBJ whole genome shotgun (WGS) entry which is preliminary data.</text>
</comment>